<proteinExistence type="predicted"/>
<name>A0A9J6PUR5_9GAMM</name>
<dbReference type="Proteomes" id="UP001064262">
    <property type="component" value="Unassembled WGS sequence"/>
</dbReference>
<keyword evidence="2" id="KW-1185">Reference proteome</keyword>
<gene>
    <name evidence="1" type="ORF">N5923_13600</name>
</gene>
<reference evidence="1" key="1">
    <citation type="submission" date="2022-09" db="EMBL/GenBank/DDBJ databases">
        <title>Winslowiella arboricola sp. nov., isolated from bleeding cankers on broadleaf hosts.</title>
        <authorList>
            <person name="Brady C."/>
            <person name="Kaur S."/>
            <person name="Crampton B."/>
            <person name="Maddock D."/>
            <person name="Arnold D."/>
            <person name="Denman S."/>
        </authorList>
    </citation>
    <scope>NUCLEOTIDE SEQUENCE</scope>
    <source>
        <strain evidence="1">BAC 15a-03b</strain>
    </source>
</reference>
<dbReference type="RefSeq" id="WP_267141546.1">
    <property type="nucleotide sequence ID" value="NZ_JAODIL010000059.1"/>
</dbReference>
<protein>
    <submittedName>
        <fullName evidence="1">DUF4225 domain-containing protein</fullName>
    </submittedName>
</protein>
<dbReference type="AlphaFoldDB" id="A0A9J6PUR5"/>
<accession>A0A9J6PUR5</accession>
<evidence type="ECO:0000313" key="2">
    <source>
        <dbReference type="Proteomes" id="UP001064262"/>
    </source>
</evidence>
<organism evidence="1 2">
    <name type="scientific">Winslowiella arboricola</name>
    <dbReference type="NCBI Taxonomy" id="2978220"/>
    <lineage>
        <taxon>Bacteria</taxon>
        <taxon>Pseudomonadati</taxon>
        <taxon>Pseudomonadota</taxon>
        <taxon>Gammaproteobacteria</taxon>
        <taxon>Enterobacterales</taxon>
        <taxon>Erwiniaceae</taxon>
        <taxon>Winslowiella</taxon>
    </lineage>
</organism>
<evidence type="ECO:0000313" key="1">
    <source>
        <dbReference type="EMBL" id="MCU5778524.1"/>
    </source>
</evidence>
<dbReference type="InterPro" id="IPR025320">
    <property type="entry name" value="DUF4225"/>
</dbReference>
<dbReference type="Pfam" id="PF13988">
    <property type="entry name" value="DUF4225"/>
    <property type="match status" value="1"/>
</dbReference>
<comment type="caution">
    <text evidence="1">The sequence shown here is derived from an EMBL/GenBank/DDBJ whole genome shotgun (WGS) entry which is preliminary data.</text>
</comment>
<dbReference type="EMBL" id="JAODIM010000041">
    <property type="protein sequence ID" value="MCU5778524.1"/>
    <property type="molecule type" value="Genomic_DNA"/>
</dbReference>
<sequence length="145" mass="16254">MEIYFSGRERTRQYYAALAQSASYDLLETASIIVLNGSSTVIENMQKLMGDKEAEGFMKIAYIKTANYFGFSHSSGLIAYNAVDMATSFYGILSLSLRPEAWRLYNYVSSDYFRKINTMSKAALSLNIIGAGNTIRVISDLYNND</sequence>